<sequence length="436" mass="49137">MASFRDKFKNAFNAFVGGEERTRVNSWNLGSSNSFRPDRGRRRFSNERSILSSIITRIGIDVAAIDIRHIKKDENGRYQSDMVSDINDCLTFEANLDQAARHFRQDIATSMCDWGSLAVVPILTDEDPEDKESVKIYSMRVGEIISWHPEHVRVRLYDERDGQTKELLVSKRSVAIIENPLYSVMNEPNSTLQRLIRKLNLLDAIDEQSGSGKLDMIIQLPYVIKSETQQAQAQKRAKDIEVQLKSSQFGIAYTDGTEKITQLNRPVENKLLNQIEFLTEMLYGQLGLTKAVFNGTASEPEMLNYHNRTVEPMLTAIVEAFRRSFLSKTARTQGQDFMFFRDPFKMLSISDVAEIGDKLTRNEIVTSNEMRSFLGLKPSTDPNADKLKNKNIPDPDAAGGPTNTFDTAEQDALVDEAFNSLESSIDDILSDPGGSS</sequence>
<name>A0A0U3TID1_9CAUD</name>
<dbReference type="Pfam" id="PF04860">
    <property type="entry name" value="Phage_portal"/>
    <property type="match status" value="1"/>
</dbReference>
<dbReference type="Proteomes" id="UP000222527">
    <property type="component" value="Segment"/>
</dbReference>
<dbReference type="EMBL" id="KU160642">
    <property type="protein sequence ID" value="ALY08697.1"/>
    <property type="molecule type" value="Genomic_DNA"/>
</dbReference>
<evidence type="ECO:0000256" key="1">
    <source>
        <dbReference type="ARBA" id="ARBA00022950"/>
    </source>
</evidence>
<dbReference type="RefSeq" id="YP_009603099.1">
    <property type="nucleotide sequence ID" value="NC_041948.1"/>
</dbReference>
<accession>A0A0U3TID1</accession>
<dbReference type="GeneID" id="40078968"/>
<proteinExistence type="predicted"/>
<feature type="region of interest" description="Disordered" evidence="4">
    <location>
        <begin position="375"/>
        <end position="408"/>
    </location>
</feature>
<reference evidence="5 6" key="1">
    <citation type="submission" date="2015-11" db="EMBL/GenBank/DDBJ databases">
        <authorList>
            <person name="Aziz R.M."/>
            <person name="Carl E.L."/>
            <person name="Farooq M.A."/>
            <person name="Gal B."/>
            <person name="Garcia Martinez K."/>
            <person name="Mathew K.J."/>
            <person name="Obando D.J."/>
            <person name="Robinson K.M."/>
            <person name="Robinson M.D."/>
            <person name="Sanders L.M."/>
            <person name="Silva M.P."/>
            <person name="Tasnim L."/>
            <person name="Vo M."/>
            <person name="Vo Q.D."/>
            <person name="Simon S.E."/>
            <person name="Hughes L.E."/>
            <person name="Benjamin R.C."/>
            <person name="Bradley K.W."/>
            <person name="Asai D.J."/>
            <person name="Bowman C.A."/>
            <person name="Russell D.A."/>
            <person name="Pope W.H."/>
            <person name="Jacobs-Sera D."/>
            <person name="Hendrix R.W."/>
            <person name="Hatfull G.F."/>
        </authorList>
    </citation>
    <scope>NUCLEOTIDE SEQUENCE [LARGE SCALE GENOMIC DNA]</scope>
</reference>
<keyword evidence="2" id="KW-1160">Virus entry into host cell</keyword>
<protein>
    <submittedName>
        <fullName evidence="5">Portal protein</fullName>
    </submittedName>
</protein>
<keyword evidence="6" id="KW-1185">Reference proteome</keyword>
<evidence type="ECO:0000256" key="3">
    <source>
        <dbReference type="ARBA" id="ARBA00023219"/>
    </source>
</evidence>
<keyword evidence="2" id="KW-1171">Viral genome ejection through host cell envelope</keyword>
<keyword evidence="1" id="KW-1188">Viral release from host cell</keyword>
<evidence type="ECO:0000313" key="5">
    <source>
        <dbReference type="EMBL" id="ALY08697.1"/>
    </source>
</evidence>
<dbReference type="OrthoDB" id="2431at10239"/>
<evidence type="ECO:0000256" key="4">
    <source>
        <dbReference type="SAM" id="MobiDB-lite"/>
    </source>
</evidence>
<gene>
    <name evidence="5" type="primary">10</name>
    <name evidence="5" type="ORF">CIRCUM_10</name>
</gene>
<evidence type="ECO:0000313" key="6">
    <source>
        <dbReference type="Proteomes" id="UP000222527"/>
    </source>
</evidence>
<dbReference type="KEGG" id="vg:40078968"/>
<keyword evidence="1" id="KW-0118">Viral capsid assembly</keyword>
<feature type="compositionally biased region" description="Basic and acidic residues" evidence="4">
    <location>
        <begin position="383"/>
        <end position="393"/>
    </location>
</feature>
<organism evidence="5 6">
    <name type="scientific">Arthrobacter phage Circum</name>
    <dbReference type="NCBI Taxonomy" id="1772295"/>
    <lineage>
        <taxon>Viruses</taxon>
        <taxon>Duplodnaviria</taxon>
        <taxon>Heunggongvirae</taxon>
        <taxon>Uroviricota</taxon>
        <taxon>Caudoviricetes</taxon>
        <taxon>Mudcatvirus</taxon>
        <taxon>Mudcatvirus circum</taxon>
    </lineage>
</organism>
<dbReference type="InterPro" id="IPR006944">
    <property type="entry name" value="Phage/GTA_portal"/>
</dbReference>
<evidence type="ECO:0000256" key="2">
    <source>
        <dbReference type="ARBA" id="ARBA00023009"/>
    </source>
</evidence>
<keyword evidence="2" id="KW-1162">Viral penetration into host cytoplasm</keyword>
<keyword evidence="3" id="KW-0231">Viral genome packaging</keyword>